<protein>
    <recommendedName>
        <fullName evidence="2">Exo-alpha-sialidase</fullName>
    </recommendedName>
</protein>
<evidence type="ECO:0000313" key="1">
    <source>
        <dbReference type="EMBL" id="VYT54021.1"/>
    </source>
</evidence>
<dbReference type="Gene3D" id="2.130.10.10">
    <property type="entry name" value="YVTN repeat-like/Quinoprotein amine dehydrogenase"/>
    <property type="match status" value="2"/>
</dbReference>
<dbReference type="RefSeq" id="WP_118462627.1">
    <property type="nucleotide sequence ID" value="NZ_BAABZC010000002.1"/>
</dbReference>
<evidence type="ECO:0008006" key="2">
    <source>
        <dbReference type="Google" id="ProtNLM"/>
    </source>
</evidence>
<sequence>MSIIQRRADSGVKSGKYVAAIYMGKQFFSTDYGLSFTEKKCNFIYLSASVAILEDTGDVFVATRGSINNIYVSRDGLVTTNLIKPNTLFEDITGMDITKDGNTLFVLGEYQYLRKIDIQTNTIIEGNWLNVDYKMHKLAVSRNGRYIVIAGDSFMHGSNDYSLTLKLSKQIEYPYSTSNKLNDMVMSGDGKYIFYSFKSASLDYNGIFRVHCDDWDTVDRISVAEINNYYIPTQICVSHTGKYIILIYGSSQGNWISRDFGRSFTRLVGMDDATQFVMSSNGKYIYCINGSALYRSADYGNTFSLALSGINSSYMIAISK</sequence>
<proteinExistence type="predicted"/>
<accession>A0A6N2XHX4</accession>
<dbReference type="SUPFAM" id="SSF50969">
    <property type="entry name" value="YVTN repeat-like/Quinoprotein amine dehydrogenase"/>
    <property type="match status" value="1"/>
</dbReference>
<dbReference type="AlphaFoldDB" id="A0A6N2XHX4"/>
<reference evidence="1" key="1">
    <citation type="submission" date="2019-11" db="EMBL/GenBank/DDBJ databases">
        <authorList>
            <person name="Feng L."/>
        </authorList>
    </citation>
    <scope>NUCLEOTIDE SEQUENCE</scope>
    <source>
        <strain evidence="1">BintestinalisLFYP9</strain>
    </source>
</reference>
<dbReference type="EMBL" id="CACRSU010000051">
    <property type="protein sequence ID" value="VYT54021.1"/>
    <property type="molecule type" value="Genomic_DNA"/>
</dbReference>
<organism evidence="1">
    <name type="scientific">Bacteroides intestinalis</name>
    <dbReference type="NCBI Taxonomy" id="329854"/>
    <lineage>
        <taxon>Bacteria</taxon>
        <taxon>Pseudomonadati</taxon>
        <taxon>Bacteroidota</taxon>
        <taxon>Bacteroidia</taxon>
        <taxon>Bacteroidales</taxon>
        <taxon>Bacteroidaceae</taxon>
        <taxon>Bacteroides</taxon>
    </lineage>
</organism>
<gene>
    <name evidence="1" type="ORF">BILFYP9_04959</name>
</gene>
<dbReference type="InterPro" id="IPR015943">
    <property type="entry name" value="WD40/YVTN_repeat-like_dom_sf"/>
</dbReference>
<dbReference type="InterPro" id="IPR011044">
    <property type="entry name" value="Quino_amine_DH_bsu"/>
</dbReference>
<name>A0A6N2XHX4_9BACE</name>